<evidence type="ECO:0000313" key="2">
    <source>
        <dbReference type="Proteomes" id="UP000828048"/>
    </source>
</evidence>
<dbReference type="Proteomes" id="UP000828048">
    <property type="component" value="Chromosome 11"/>
</dbReference>
<sequence length="296" mass="32761">MLRNFVYKFVQTSPFPVRLRLPLAQRLPCLVAILHRVSLNSVSATCELSVVNRNMLYNYSLALPIPKFPHGVLSEDGFYKVAVNETVLWFQLCDAMIFNHYPPTCVNYQDCGGPSRCGMGCSALVSNKIAGYPVCTTIGHTSSMVIDLIDKKDPHAGVVVKMYNSDRKLNCSLAVSVICDSSRVQGPRTLEKVGTCNYAVALRHPSGCANIVPVHGKGLGWFGTFITVILCLFGGYLLSGIGYRFFYLGVRGIDVVPNLEIWASLPHRAQSIYMTLVRKFRGPSQSYRSSYSPVNF</sequence>
<organism evidence="1 2">
    <name type="scientific">Vaccinium darrowii</name>
    <dbReference type="NCBI Taxonomy" id="229202"/>
    <lineage>
        <taxon>Eukaryota</taxon>
        <taxon>Viridiplantae</taxon>
        <taxon>Streptophyta</taxon>
        <taxon>Embryophyta</taxon>
        <taxon>Tracheophyta</taxon>
        <taxon>Spermatophyta</taxon>
        <taxon>Magnoliopsida</taxon>
        <taxon>eudicotyledons</taxon>
        <taxon>Gunneridae</taxon>
        <taxon>Pentapetalae</taxon>
        <taxon>asterids</taxon>
        <taxon>Ericales</taxon>
        <taxon>Ericaceae</taxon>
        <taxon>Vaccinioideae</taxon>
        <taxon>Vaccinieae</taxon>
        <taxon>Vaccinium</taxon>
    </lineage>
</organism>
<name>A0ACB7YNL4_9ERIC</name>
<proteinExistence type="predicted"/>
<evidence type="ECO:0000313" key="1">
    <source>
        <dbReference type="EMBL" id="KAH7855002.1"/>
    </source>
</evidence>
<keyword evidence="2" id="KW-1185">Reference proteome</keyword>
<gene>
    <name evidence="1" type="ORF">Vadar_020085</name>
</gene>
<reference evidence="1 2" key="1">
    <citation type="journal article" date="2021" name="Hortic Res">
        <title>High-quality reference genome and annotation aids understanding of berry development for evergreen blueberry (Vaccinium darrowii).</title>
        <authorList>
            <person name="Yu J."/>
            <person name="Hulse-Kemp A.M."/>
            <person name="Babiker E."/>
            <person name="Staton M."/>
        </authorList>
    </citation>
    <scope>NUCLEOTIDE SEQUENCE [LARGE SCALE GENOMIC DNA]</scope>
    <source>
        <strain evidence="2">cv. NJ 8807/NJ 8810</strain>
        <tissue evidence="1">Young leaf</tissue>
    </source>
</reference>
<protein>
    <submittedName>
        <fullName evidence="1">Uncharacterized protein</fullName>
    </submittedName>
</protein>
<accession>A0ACB7YNL4</accession>
<dbReference type="EMBL" id="CM037161">
    <property type="protein sequence ID" value="KAH7855002.1"/>
    <property type="molecule type" value="Genomic_DNA"/>
</dbReference>
<comment type="caution">
    <text evidence="1">The sequence shown here is derived from an EMBL/GenBank/DDBJ whole genome shotgun (WGS) entry which is preliminary data.</text>
</comment>